<organism evidence="11 12">
    <name type="scientific">Nitrosopumilus piranensis</name>
    <dbReference type="NCBI Taxonomy" id="1582439"/>
    <lineage>
        <taxon>Archaea</taxon>
        <taxon>Nitrososphaerota</taxon>
        <taxon>Nitrososphaeria</taxon>
        <taxon>Nitrosopumilales</taxon>
        <taxon>Nitrosopumilaceae</taxon>
        <taxon>Nitrosopumilus</taxon>
    </lineage>
</organism>
<feature type="domain" description="C2H2-type" evidence="10">
    <location>
        <begin position="185"/>
        <end position="206"/>
    </location>
</feature>
<dbReference type="OrthoDB" id="6639at2157"/>
<keyword evidence="9" id="KW-0472">Membrane</keyword>
<dbReference type="GeneID" id="41599717"/>
<evidence type="ECO:0000256" key="9">
    <source>
        <dbReference type="SAM" id="Phobius"/>
    </source>
</evidence>
<feature type="transmembrane region" description="Helical" evidence="9">
    <location>
        <begin position="99"/>
        <end position="122"/>
    </location>
</feature>
<evidence type="ECO:0000256" key="7">
    <source>
        <dbReference type="ARBA" id="ARBA00023027"/>
    </source>
</evidence>
<dbReference type="PRINTS" id="PR00368">
    <property type="entry name" value="FADPNR"/>
</dbReference>
<accession>A0A0C5C980</accession>
<dbReference type="STRING" id="1582439.NPIRD3C_0558"/>
<dbReference type="EMBL" id="CP010868">
    <property type="protein sequence ID" value="AJM91772.1"/>
    <property type="molecule type" value="Genomic_DNA"/>
</dbReference>
<evidence type="ECO:0000256" key="6">
    <source>
        <dbReference type="ARBA" id="ARBA00023002"/>
    </source>
</evidence>
<dbReference type="InterPro" id="IPR036188">
    <property type="entry name" value="FAD/NAD-bd_sf"/>
</dbReference>
<dbReference type="KEGG" id="nid:NPIRD3C_0558"/>
<evidence type="ECO:0000256" key="4">
    <source>
        <dbReference type="ARBA" id="ARBA00022827"/>
    </source>
</evidence>
<dbReference type="EC" id="1.6.5.9" evidence="2"/>
<comment type="catalytic activity">
    <reaction evidence="8">
        <text>a quinone + NADH + H(+) = a quinol + NAD(+)</text>
        <dbReference type="Rhea" id="RHEA:46160"/>
        <dbReference type="ChEBI" id="CHEBI:15378"/>
        <dbReference type="ChEBI" id="CHEBI:24646"/>
        <dbReference type="ChEBI" id="CHEBI:57540"/>
        <dbReference type="ChEBI" id="CHEBI:57945"/>
        <dbReference type="ChEBI" id="CHEBI:132124"/>
        <dbReference type="EC" id="1.6.5.9"/>
    </reaction>
</comment>
<evidence type="ECO:0000256" key="3">
    <source>
        <dbReference type="ARBA" id="ARBA00022630"/>
    </source>
</evidence>
<keyword evidence="12" id="KW-1185">Reference proteome</keyword>
<reference evidence="11 12" key="2">
    <citation type="journal article" date="2016" name="ISME J.">
        <title>Physiological and genomic characterization of two novel marine thaumarchaeal strains indicates niche differentiation.</title>
        <authorList>
            <person name="Bayer B."/>
            <person name="Vojvoda J."/>
            <person name="Offre P."/>
            <person name="Alves R.J."/>
            <person name="Elisabeth N.H."/>
            <person name="Garcia J.A."/>
            <person name="Volland J.M."/>
            <person name="Srivastava A."/>
            <person name="Schleper C."/>
            <person name="Herndl G.J."/>
        </authorList>
    </citation>
    <scope>NUCLEOTIDE SEQUENCE [LARGE SCALE GENOMIC DNA]</scope>
    <source>
        <strain evidence="11 12">D3C</strain>
    </source>
</reference>
<keyword evidence="7" id="KW-0520">NAD</keyword>
<dbReference type="InterPro" id="IPR045024">
    <property type="entry name" value="NDH-2"/>
</dbReference>
<keyword evidence="9" id="KW-1133">Transmembrane helix</keyword>
<keyword evidence="3" id="KW-0285">Flavoprotein</keyword>
<protein>
    <recommendedName>
        <fullName evidence="2">NADH:ubiquinone reductase (non-electrogenic)</fullName>
        <ecNumber evidence="2">1.6.5.9</ecNumber>
    </recommendedName>
</protein>
<evidence type="ECO:0000259" key="10">
    <source>
        <dbReference type="PROSITE" id="PS00028"/>
    </source>
</evidence>
<dbReference type="Pfam" id="PF07992">
    <property type="entry name" value="Pyr_redox_2"/>
    <property type="match status" value="1"/>
</dbReference>
<sequence length="642" mass="71647">MKSKSSPTVNFSLRKEVFFVSIGSIIGAFTMHLPRIFLDFIGDSSYVVTLIVLAQTVDSADPLVGFLLHIFVATTIGIITGIFLYKLMKFNISNVIRGIIFGLIAGIVVFVVFAIPVSQLLLGPNTVEVLSEINPQMSLVDAIREVEQNFVFQMIHSLVMHLIWGVTLGLISSLFTRKMGANYLCRICNIEFSKIKTWEHHQEHVHDNPSKSTKKILIVGGGYAGVGVLNRIQKQFQDNVDVSISLVSESNFFLHTPMLPEMATGTIEPRHIATPIRKFCKRAQFYHAKVVSVDINSRKVVIQRQGDSKQTELSYDYLVLASGSKTNFFGNHNVEKNSLTIKSLDDAIKIRNHVISVLETADQESDETIRQKLVTFVVVGGGFSGVETVGELNEFVRESVEKYYRNISISSVKVFLVSSGKTILPEIGDLGQYAKDALEKAEVKIYTNTRLDDFADELVTLNNGEKISCSTMVWAGGNKVDDVITNLDTEHHKSGKLTVTHQLKLKNHPNVFALGDCAYVLDPRSQKPYPPTAQHAIRQAKTVAENLSNKVNGIGFQSDFVYDSKGSMAKIGKKDGVALLLGHELRGMLAWFVWKQYYLSTLPTTEKKIRVGLDWFIDLFFPRDITRLSNIFEEKPIVSSSN</sequence>
<feature type="transmembrane region" description="Helical" evidence="9">
    <location>
        <begin position="63"/>
        <end position="87"/>
    </location>
</feature>
<reference evidence="12" key="1">
    <citation type="submission" date="2015-02" db="EMBL/GenBank/DDBJ databases">
        <title>Characterization of two novel Thaumarchaeota isolated from the Northern Adriatic Sea.</title>
        <authorList>
            <person name="Bayer B."/>
            <person name="Vojvoda J."/>
            <person name="Offre P."/>
            <person name="Srivastava A."/>
            <person name="Elisabeth N."/>
            <person name="Garcia J.A.L."/>
            <person name="Schleper C."/>
            <person name="Herndl G.J."/>
        </authorList>
    </citation>
    <scope>NUCLEOTIDE SEQUENCE [LARGE SCALE GENOMIC DNA]</scope>
    <source>
        <strain evidence="12">D3C</strain>
    </source>
</reference>
<evidence type="ECO:0000256" key="1">
    <source>
        <dbReference type="ARBA" id="ARBA00005272"/>
    </source>
</evidence>
<dbReference type="GO" id="GO:0050136">
    <property type="term" value="F:NADH dehydrogenase (quinone) (non-electrogenic) activity"/>
    <property type="evidence" value="ECO:0007669"/>
    <property type="project" value="UniProtKB-EC"/>
</dbReference>
<dbReference type="InterPro" id="IPR023753">
    <property type="entry name" value="FAD/NAD-binding_dom"/>
</dbReference>
<dbReference type="InterPro" id="IPR054585">
    <property type="entry name" value="NDH2-like_C"/>
</dbReference>
<dbReference type="PANTHER" id="PTHR43706:SF47">
    <property type="entry name" value="EXTERNAL NADH-UBIQUINONE OXIDOREDUCTASE 1, MITOCHONDRIAL-RELATED"/>
    <property type="match status" value="1"/>
</dbReference>
<feature type="transmembrane region" description="Helical" evidence="9">
    <location>
        <begin position="12"/>
        <end position="29"/>
    </location>
</feature>
<dbReference type="AlphaFoldDB" id="A0A0C5C980"/>
<dbReference type="Gene3D" id="3.50.50.100">
    <property type="match status" value="1"/>
</dbReference>
<dbReference type="Pfam" id="PF22366">
    <property type="entry name" value="NDH2_C"/>
    <property type="match status" value="1"/>
</dbReference>
<keyword evidence="4" id="KW-0274">FAD</keyword>
<evidence type="ECO:0000313" key="11">
    <source>
        <dbReference type="EMBL" id="AJM91772.1"/>
    </source>
</evidence>
<evidence type="ECO:0000256" key="8">
    <source>
        <dbReference type="ARBA" id="ARBA00047599"/>
    </source>
</evidence>
<dbReference type="InterPro" id="IPR013087">
    <property type="entry name" value="Znf_C2H2_type"/>
</dbReference>
<dbReference type="PROSITE" id="PS00028">
    <property type="entry name" value="ZINC_FINGER_C2H2_1"/>
    <property type="match status" value="1"/>
</dbReference>
<dbReference type="HOGENOM" id="CLU_426200_0_0_2"/>
<feature type="transmembrane region" description="Helical" evidence="9">
    <location>
        <begin position="154"/>
        <end position="176"/>
    </location>
</feature>
<reference evidence="11 12" key="3">
    <citation type="journal article" date="2019" name="Int. J. Syst. Evol. Microbiol.">
        <title>Nitrosopumilus adriaticus sp. nov. and Nitrosopumilus piranensis sp. nov., two ammonia-oxidizing archaea from the Adriatic Sea and members of the class Nitrososphaeria.</title>
        <authorList>
            <person name="Bayer B."/>
            <person name="Vojvoda J."/>
            <person name="Reinthaler T."/>
            <person name="Reyes C."/>
            <person name="Pinto M."/>
            <person name="Herndl G.J."/>
        </authorList>
    </citation>
    <scope>NUCLEOTIDE SEQUENCE [LARGE SCALE GENOMIC DNA]</scope>
    <source>
        <strain evidence="11 12">D3C</strain>
    </source>
</reference>
<dbReference type="PATRIC" id="fig|1582439.9.peg.566"/>
<comment type="similarity">
    <text evidence="1">Belongs to the NADH dehydrogenase family.</text>
</comment>
<name>A0A0C5C980_9ARCH</name>
<evidence type="ECO:0000256" key="5">
    <source>
        <dbReference type="ARBA" id="ARBA00022946"/>
    </source>
</evidence>
<dbReference type="SUPFAM" id="SSF51905">
    <property type="entry name" value="FAD/NAD(P)-binding domain"/>
    <property type="match status" value="2"/>
</dbReference>
<evidence type="ECO:0000313" key="12">
    <source>
        <dbReference type="Proteomes" id="UP000032027"/>
    </source>
</evidence>
<proteinExistence type="inferred from homology"/>
<dbReference type="PANTHER" id="PTHR43706">
    <property type="entry name" value="NADH DEHYDROGENASE"/>
    <property type="match status" value="1"/>
</dbReference>
<dbReference type="RefSeq" id="WP_148702736.1">
    <property type="nucleotide sequence ID" value="NZ_CP010868.1"/>
</dbReference>
<gene>
    <name evidence="11" type="ORF">NPIRD3C_0558</name>
</gene>
<keyword evidence="9" id="KW-0812">Transmembrane</keyword>
<evidence type="ECO:0000256" key="2">
    <source>
        <dbReference type="ARBA" id="ARBA00012637"/>
    </source>
</evidence>
<dbReference type="Proteomes" id="UP000032027">
    <property type="component" value="Chromosome"/>
</dbReference>
<keyword evidence="5" id="KW-0809">Transit peptide</keyword>
<keyword evidence="6" id="KW-0560">Oxidoreductase</keyword>